<dbReference type="PANTHER" id="PTHR10196">
    <property type="entry name" value="SUGAR KINASE"/>
    <property type="match status" value="1"/>
</dbReference>
<dbReference type="GO" id="GO:0005997">
    <property type="term" value="P:xylulose metabolic process"/>
    <property type="evidence" value="ECO:0007669"/>
    <property type="project" value="TreeGrafter"/>
</dbReference>
<dbReference type="GO" id="GO:0004856">
    <property type="term" value="F:D-xylulokinase activity"/>
    <property type="evidence" value="ECO:0007669"/>
    <property type="project" value="TreeGrafter"/>
</dbReference>
<evidence type="ECO:0000313" key="6">
    <source>
        <dbReference type="EMBL" id="KRR26327.1"/>
    </source>
</evidence>
<dbReference type="RefSeq" id="WP_057856998.1">
    <property type="nucleotide sequence ID" value="NZ_LLYB01000046.1"/>
</dbReference>
<dbReference type="GO" id="GO:0019150">
    <property type="term" value="F:D-ribulokinase activity"/>
    <property type="evidence" value="ECO:0007669"/>
    <property type="project" value="TreeGrafter"/>
</dbReference>
<dbReference type="AlphaFoldDB" id="A0A0R3N1U9"/>
<proteinExistence type="inferred from homology"/>
<keyword evidence="2" id="KW-0808">Transferase</keyword>
<dbReference type="GO" id="GO:0005829">
    <property type="term" value="C:cytosol"/>
    <property type="evidence" value="ECO:0007669"/>
    <property type="project" value="TreeGrafter"/>
</dbReference>
<dbReference type="PIRSF" id="PIRSF000538">
    <property type="entry name" value="GlpK"/>
    <property type="match status" value="1"/>
</dbReference>
<evidence type="ECO:0000256" key="1">
    <source>
        <dbReference type="ARBA" id="ARBA00009156"/>
    </source>
</evidence>
<reference evidence="6 7" key="1">
    <citation type="submission" date="2014-03" db="EMBL/GenBank/DDBJ databases">
        <title>Bradyrhizobium valentinum sp. nov., isolated from effective nodules of Lupinus mariae-josephae, a lupine endemic of basic-lime soils in Eastern Spain.</title>
        <authorList>
            <person name="Duran D."/>
            <person name="Rey L."/>
            <person name="Navarro A."/>
            <person name="Busquets A."/>
            <person name="Imperial J."/>
            <person name="Ruiz-Argueso T."/>
        </authorList>
    </citation>
    <scope>NUCLEOTIDE SEQUENCE [LARGE SCALE GENOMIC DNA]</scope>
    <source>
        <strain evidence="6 7">CCBAU 23086</strain>
    </source>
</reference>
<name>A0A0R3N1U9_9BRAD</name>
<protein>
    <submittedName>
        <fullName evidence="6">Carbohydrate kinase</fullName>
    </submittedName>
</protein>
<evidence type="ECO:0000256" key="2">
    <source>
        <dbReference type="ARBA" id="ARBA00022679"/>
    </source>
</evidence>
<dbReference type="CDD" id="cd07783">
    <property type="entry name" value="ASKHA_NBD_FGGY_SePSK_AtXK1-like"/>
    <property type="match status" value="1"/>
</dbReference>
<dbReference type="Pfam" id="PF02782">
    <property type="entry name" value="FGGY_C"/>
    <property type="match status" value="1"/>
</dbReference>
<evidence type="ECO:0000259" key="4">
    <source>
        <dbReference type="Pfam" id="PF00370"/>
    </source>
</evidence>
<dbReference type="Proteomes" id="UP000051660">
    <property type="component" value="Unassembled WGS sequence"/>
</dbReference>
<keyword evidence="3 6" id="KW-0418">Kinase</keyword>
<gene>
    <name evidence="6" type="ORF">CQ14_02120</name>
</gene>
<dbReference type="EMBL" id="LLYB01000046">
    <property type="protein sequence ID" value="KRR26327.1"/>
    <property type="molecule type" value="Genomic_DNA"/>
</dbReference>
<comment type="caution">
    <text evidence="6">The sequence shown here is derived from an EMBL/GenBank/DDBJ whole genome shotgun (WGS) entry which is preliminary data.</text>
</comment>
<sequence length="426" mass="45015">MAGLFLGIDMGTGGVRACAVDAQGNVQGFASTALPAPRQDGDAVDQEPELWWQAAVTTIRKLGETIDLGRVEHIAVDGTSGTLLLIDALGRPCSPGLMYNDARAVREAERIADVAPAESGAHGRSSALAKLLHLLNRGDVGNARHAVHQADWIAGRLADRHGISDENNALKLGYDPIARAWPAWLDRLDVPGEWLPKALVPGTPFAEIDPNVARTLGLSPSTRIAAGTTDGVAAFIATRADQPGDAVTSLGTTLVVKLLATQPIFAANQGVYSHRLGERWLAGGASNTGGAALLLHFTTEEMQRLTPQLTPAEPTGLDYYPLPKPGERFPIADPRLEARITPQPAEDHRFFQGLLEGIASVEALAYQRLALLGAPHLRRVVSIGGGARNHAWTAIRHRILGVPVAVAEQTEASYGAALLALHGGPP</sequence>
<dbReference type="OrthoDB" id="9805576at2"/>
<dbReference type="InterPro" id="IPR043129">
    <property type="entry name" value="ATPase_NBD"/>
</dbReference>
<evidence type="ECO:0000256" key="3">
    <source>
        <dbReference type="ARBA" id="ARBA00022777"/>
    </source>
</evidence>
<evidence type="ECO:0000313" key="7">
    <source>
        <dbReference type="Proteomes" id="UP000051660"/>
    </source>
</evidence>
<evidence type="ECO:0000259" key="5">
    <source>
        <dbReference type="Pfam" id="PF02782"/>
    </source>
</evidence>
<dbReference type="SUPFAM" id="SSF53067">
    <property type="entry name" value="Actin-like ATPase domain"/>
    <property type="match status" value="2"/>
</dbReference>
<dbReference type="PANTHER" id="PTHR10196:SF80">
    <property type="entry name" value="D-RIBULOSE KINASE"/>
    <property type="match status" value="1"/>
</dbReference>
<comment type="similarity">
    <text evidence="1">Belongs to the FGGY kinase family.</text>
</comment>
<dbReference type="Gene3D" id="3.30.420.40">
    <property type="match status" value="2"/>
</dbReference>
<dbReference type="Pfam" id="PF00370">
    <property type="entry name" value="FGGY_N"/>
    <property type="match status" value="1"/>
</dbReference>
<organism evidence="6 7">
    <name type="scientific">Bradyrhizobium lablabi</name>
    <dbReference type="NCBI Taxonomy" id="722472"/>
    <lineage>
        <taxon>Bacteria</taxon>
        <taxon>Pseudomonadati</taxon>
        <taxon>Pseudomonadota</taxon>
        <taxon>Alphaproteobacteria</taxon>
        <taxon>Hyphomicrobiales</taxon>
        <taxon>Nitrobacteraceae</taxon>
        <taxon>Bradyrhizobium</taxon>
    </lineage>
</organism>
<dbReference type="InterPro" id="IPR000577">
    <property type="entry name" value="Carb_kinase_FGGY"/>
</dbReference>
<dbReference type="InterPro" id="IPR018485">
    <property type="entry name" value="FGGY_C"/>
</dbReference>
<accession>A0A0R3N1U9</accession>
<dbReference type="InterPro" id="IPR018484">
    <property type="entry name" value="FGGY_N"/>
</dbReference>
<feature type="domain" description="Carbohydrate kinase FGGY C-terminal" evidence="5">
    <location>
        <begin position="247"/>
        <end position="422"/>
    </location>
</feature>
<feature type="domain" description="Carbohydrate kinase FGGY N-terminal" evidence="4">
    <location>
        <begin position="5"/>
        <end position="236"/>
    </location>
</feature>